<gene>
    <name evidence="1" type="ORF">SAMN05216249_11840</name>
</gene>
<dbReference type="EMBL" id="FOJY01000018">
    <property type="protein sequence ID" value="SFB30092.1"/>
    <property type="molecule type" value="Genomic_DNA"/>
</dbReference>
<organism evidence="1 2">
    <name type="scientific">Acetitomaculum ruminis DSM 5522</name>
    <dbReference type="NCBI Taxonomy" id="1120918"/>
    <lineage>
        <taxon>Bacteria</taxon>
        <taxon>Bacillati</taxon>
        <taxon>Bacillota</taxon>
        <taxon>Clostridia</taxon>
        <taxon>Lachnospirales</taxon>
        <taxon>Lachnospiraceae</taxon>
        <taxon>Acetitomaculum</taxon>
    </lineage>
</organism>
<dbReference type="AlphaFoldDB" id="A0A1I0ZXM4"/>
<name>A0A1I0ZXM4_9FIRM</name>
<dbReference type="Proteomes" id="UP000198838">
    <property type="component" value="Unassembled WGS sequence"/>
</dbReference>
<proteinExistence type="predicted"/>
<keyword evidence="2" id="KW-1185">Reference proteome</keyword>
<evidence type="ECO:0000313" key="2">
    <source>
        <dbReference type="Proteomes" id="UP000198838"/>
    </source>
</evidence>
<dbReference type="InterPro" id="IPR025935">
    <property type="entry name" value="AbiH"/>
</dbReference>
<protein>
    <submittedName>
        <fullName evidence="1">Bacteriophage abortive infection AbiH</fullName>
    </submittedName>
</protein>
<sequence>MKITFMVGNGFDISIGLKTSYKDFEKWYCELPSDSPCVRTFKEDILNHYQYWSDFERALGDYSKYFTPENAMDYLKCAEDATRALDQYLKMLLSERPENEPEEVILDNLRRRLVCFYSELKTSEKNMFFEMFEEDKESDSEMRVVSFNYTNSLDYYVKLLAKKPIDTWKYLTLTHTMKMNPVVLHIHGTTDMYPILGVNDKSQVTNVELFNVPDFKEALIKRETIRAIGENWDEELMKVIDESDIIGIFGLSLGETDAVWWEKIVDWLNESANRRIIIYDYSLDPPNNILVRELLVKTRKVKNKLRRYDTRGVWENVEDRVHVVFNTDKLKLREIDKSNIVSLMRMKRHEG</sequence>
<reference evidence="1 2" key="1">
    <citation type="submission" date="2016-10" db="EMBL/GenBank/DDBJ databases">
        <authorList>
            <person name="de Groot N.N."/>
        </authorList>
    </citation>
    <scope>NUCLEOTIDE SEQUENCE [LARGE SCALE GENOMIC DNA]</scope>
    <source>
        <strain evidence="1 2">DSM 5522</strain>
    </source>
</reference>
<accession>A0A1I0ZXM4</accession>
<dbReference type="OrthoDB" id="9810135at2"/>
<dbReference type="Pfam" id="PF14253">
    <property type="entry name" value="AbiH"/>
    <property type="match status" value="1"/>
</dbReference>
<evidence type="ECO:0000313" key="1">
    <source>
        <dbReference type="EMBL" id="SFB30092.1"/>
    </source>
</evidence>
<dbReference type="RefSeq" id="WP_092873859.1">
    <property type="nucleotide sequence ID" value="NZ_FOJY01000018.1"/>
</dbReference>
<dbReference type="STRING" id="1120918.SAMN05216249_11840"/>